<gene>
    <name evidence="8" type="primary">aroQ</name>
    <name evidence="11" type="ORF">SAMN02746066_01716</name>
</gene>
<dbReference type="Pfam" id="PF01220">
    <property type="entry name" value="DHquinase_II"/>
    <property type="match status" value="1"/>
</dbReference>
<comment type="caution">
    <text evidence="8">Lacks conserved residue(s) required for the propagation of feature annotation.</text>
</comment>
<dbReference type="GO" id="GO:0003855">
    <property type="term" value="F:3-dehydroquinate dehydratase activity"/>
    <property type="evidence" value="ECO:0007669"/>
    <property type="project" value="UniProtKB-UniRule"/>
</dbReference>
<dbReference type="PANTHER" id="PTHR21272">
    <property type="entry name" value="CATABOLIC 3-DEHYDROQUINASE"/>
    <property type="match status" value="1"/>
</dbReference>
<dbReference type="HAMAP" id="MF_00169">
    <property type="entry name" value="AroQ"/>
    <property type="match status" value="1"/>
</dbReference>
<evidence type="ECO:0000256" key="3">
    <source>
        <dbReference type="ARBA" id="ARBA00011037"/>
    </source>
</evidence>
<organism evidence="11 12">
    <name type="scientific">Anaerosporobacter mobilis DSM 15930</name>
    <dbReference type="NCBI Taxonomy" id="1120996"/>
    <lineage>
        <taxon>Bacteria</taxon>
        <taxon>Bacillati</taxon>
        <taxon>Bacillota</taxon>
        <taxon>Clostridia</taxon>
        <taxon>Lachnospirales</taxon>
        <taxon>Lachnospiraceae</taxon>
        <taxon>Anaerosporobacter</taxon>
    </lineage>
</organism>
<dbReference type="GO" id="GO:0008652">
    <property type="term" value="P:amino acid biosynthetic process"/>
    <property type="evidence" value="ECO:0007669"/>
    <property type="project" value="UniProtKB-KW"/>
</dbReference>
<dbReference type="Proteomes" id="UP000184038">
    <property type="component" value="Unassembled WGS sequence"/>
</dbReference>
<feature type="binding site" evidence="8">
    <location>
        <begin position="104"/>
        <end position="105"/>
    </location>
    <ligand>
        <name>substrate</name>
    </ligand>
</feature>
<comment type="pathway">
    <text evidence="2 8">Metabolic intermediate biosynthesis; chorismate biosynthesis; chorismate from D-erythrose 4-phosphate and phosphoenolpyruvate: step 3/7.</text>
</comment>
<dbReference type="InterPro" id="IPR001874">
    <property type="entry name" value="DHquinase_II"/>
</dbReference>
<dbReference type="STRING" id="1120996.SAMN02746066_01716"/>
<evidence type="ECO:0000256" key="9">
    <source>
        <dbReference type="PIRSR" id="PIRSR001399-1"/>
    </source>
</evidence>
<comment type="subunit">
    <text evidence="4 8">Homododecamer.</text>
</comment>
<dbReference type="UniPathway" id="UPA00053">
    <property type="reaction ID" value="UER00086"/>
</dbReference>
<protein>
    <recommendedName>
        <fullName evidence="5 8">3-dehydroquinate dehydratase</fullName>
        <shortName evidence="8">3-dehydroquinase</shortName>
        <ecNumber evidence="5 8">4.2.1.10</ecNumber>
    </recommendedName>
    <alternativeName>
        <fullName evidence="8">Type II DHQase</fullName>
    </alternativeName>
</protein>
<dbReference type="InterPro" id="IPR036441">
    <property type="entry name" value="DHquinase_II_sf"/>
</dbReference>
<dbReference type="GO" id="GO:0009073">
    <property type="term" value="P:aromatic amino acid family biosynthetic process"/>
    <property type="evidence" value="ECO:0007669"/>
    <property type="project" value="UniProtKB-KW"/>
</dbReference>
<feature type="active site" description="Proton acceptor" evidence="8 9">
    <location>
        <position position="26"/>
    </location>
</feature>
<keyword evidence="12" id="KW-1185">Reference proteome</keyword>
<sequence>MDKIINCIIINGPNINMLGVREPELYSNKTLKEIEGNLYTLSKELSIHIETFQSNSEGKLVDFIQDNYQQADGFIINPAALSCYGYSMLEALIATKVPFIEVHLSNIYARERWHSDSIFSSKAVAVMAGMKDYIYESGVRAMCHYISENNRKTEE</sequence>
<evidence type="ECO:0000256" key="4">
    <source>
        <dbReference type="ARBA" id="ARBA00011193"/>
    </source>
</evidence>
<feature type="binding site" evidence="8">
    <location>
        <position position="77"/>
    </location>
    <ligand>
        <name>substrate</name>
    </ligand>
</feature>
<evidence type="ECO:0000256" key="2">
    <source>
        <dbReference type="ARBA" id="ARBA00004902"/>
    </source>
</evidence>
<accession>A0A1M7I821</accession>
<keyword evidence="8" id="KW-0028">Amino-acid biosynthesis</keyword>
<evidence type="ECO:0000256" key="7">
    <source>
        <dbReference type="ARBA" id="ARBA00023239"/>
    </source>
</evidence>
<feature type="site" description="Transition state stabilizer" evidence="8 10">
    <location>
        <position position="21"/>
    </location>
</feature>
<dbReference type="OrthoDB" id="9790793at2"/>
<feature type="active site" description="Proton donor" evidence="8 9">
    <location>
        <position position="103"/>
    </location>
</feature>
<dbReference type="PIRSF" id="PIRSF001399">
    <property type="entry name" value="DHquinase_II"/>
    <property type="match status" value="1"/>
</dbReference>
<keyword evidence="7 8" id="KW-0456">Lyase</keyword>
<evidence type="ECO:0000256" key="10">
    <source>
        <dbReference type="PIRSR" id="PIRSR001399-3"/>
    </source>
</evidence>
<dbReference type="GO" id="GO:0019631">
    <property type="term" value="P:quinate catabolic process"/>
    <property type="evidence" value="ECO:0007669"/>
    <property type="project" value="TreeGrafter"/>
</dbReference>
<dbReference type="NCBIfam" id="NF003807">
    <property type="entry name" value="PRK05395.1-4"/>
    <property type="match status" value="1"/>
</dbReference>
<keyword evidence="6 8" id="KW-0057">Aromatic amino acid biosynthesis</keyword>
<dbReference type="EMBL" id="FRCP01000009">
    <property type="protein sequence ID" value="SHM36798.1"/>
    <property type="molecule type" value="Genomic_DNA"/>
</dbReference>
<dbReference type="PANTHER" id="PTHR21272:SF3">
    <property type="entry name" value="CATABOLIC 3-DEHYDROQUINASE"/>
    <property type="match status" value="1"/>
</dbReference>
<comment type="catalytic activity">
    <reaction evidence="1 8">
        <text>3-dehydroquinate = 3-dehydroshikimate + H2O</text>
        <dbReference type="Rhea" id="RHEA:21096"/>
        <dbReference type="ChEBI" id="CHEBI:15377"/>
        <dbReference type="ChEBI" id="CHEBI:16630"/>
        <dbReference type="ChEBI" id="CHEBI:32364"/>
        <dbReference type="EC" id="4.2.1.10"/>
    </reaction>
</comment>
<evidence type="ECO:0000256" key="6">
    <source>
        <dbReference type="ARBA" id="ARBA00023141"/>
    </source>
</evidence>
<dbReference type="GO" id="GO:0009423">
    <property type="term" value="P:chorismate biosynthetic process"/>
    <property type="evidence" value="ECO:0007669"/>
    <property type="project" value="UniProtKB-UniRule"/>
</dbReference>
<dbReference type="CDD" id="cd00466">
    <property type="entry name" value="DHQase_II"/>
    <property type="match status" value="1"/>
</dbReference>
<comment type="similarity">
    <text evidence="3 8">Belongs to the type-II 3-dehydroquinase family.</text>
</comment>
<dbReference type="Gene3D" id="3.40.50.9100">
    <property type="entry name" value="Dehydroquinase, class II"/>
    <property type="match status" value="1"/>
</dbReference>
<reference evidence="11 12" key="1">
    <citation type="submission" date="2016-11" db="EMBL/GenBank/DDBJ databases">
        <authorList>
            <person name="Jaros S."/>
            <person name="Januszkiewicz K."/>
            <person name="Wedrychowicz H."/>
        </authorList>
    </citation>
    <scope>NUCLEOTIDE SEQUENCE [LARGE SCALE GENOMIC DNA]</scope>
    <source>
        <strain evidence="11 12">DSM 15930</strain>
    </source>
</reference>
<dbReference type="AlphaFoldDB" id="A0A1M7I821"/>
<evidence type="ECO:0000313" key="12">
    <source>
        <dbReference type="Proteomes" id="UP000184038"/>
    </source>
</evidence>
<evidence type="ECO:0000256" key="1">
    <source>
        <dbReference type="ARBA" id="ARBA00001864"/>
    </source>
</evidence>
<evidence type="ECO:0000313" key="11">
    <source>
        <dbReference type="EMBL" id="SHM36798.1"/>
    </source>
</evidence>
<proteinExistence type="inferred from homology"/>
<evidence type="ECO:0000256" key="5">
    <source>
        <dbReference type="ARBA" id="ARBA00012060"/>
    </source>
</evidence>
<comment type="function">
    <text evidence="8">Catalyzes a trans-dehydration via an enolate intermediate.</text>
</comment>
<evidence type="ECO:0000256" key="8">
    <source>
        <dbReference type="HAMAP-Rule" id="MF_00169"/>
    </source>
</evidence>
<dbReference type="SUPFAM" id="SSF52304">
    <property type="entry name" value="Type II 3-dehydroquinate dehydratase"/>
    <property type="match status" value="1"/>
</dbReference>
<dbReference type="EC" id="4.2.1.10" evidence="5 8"/>
<dbReference type="RefSeq" id="WP_073286044.1">
    <property type="nucleotide sequence ID" value="NZ_FRCP01000009.1"/>
</dbReference>
<dbReference type="NCBIfam" id="NF003805">
    <property type="entry name" value="PRK05395.1-2"/>
    <property type="match status" value="1"/>
</dbReference>
<name>A0A1M7I821_9FIRM</name>